<evidence type="ECO:0000256" key="1">
    <source>
        <dbReference type="SAM" id="Phobius"/>
    </source>
</evidence>
<proteinExistence type="predicted"/>
<keyword evidence="1" id="KW-0472">Membrane</keyword>
<keyword evidence="1" id="KW-0812">Transmembrane</keyword>
<name>A0A8C5NM68_JUNHY</name>
<keyword evidence="1" id="KW-1133">Transmembrane helix</keyword>
<feature type="transmembrane region" description="Helical" evidence="1">
    <location>
        <begin position="21"/>
        <end position="40"/>
    </location>
</feature>
<organism evidence="2 3">
    <name type="scientific">Junco hyemalis</name>
    <name type="common">Dark-eyed junco</name>
    <dbReference type="NCBI Taxonomy" id="40217"/>
    <lineage>
        <taxon>Eukaryota</taxon>
        <taxon>Metazoa</taxon>
        <taxon>Chordata</taxon>
        <taxon>Craniata</taxon>
        <taxon>Vertebrata</taxon>
        <taxon>Euteleostomi</taxon>
        <taxon>Archelosauria</taxon>
        <taxon>Archosauria</taxon>
        <taxon>Dinosauria</taxon>
        <taxon>Saurischia</taxon>
        <taxon>Theropoda</taxon>
        <taxon>Coelurosauria</taxon>
        <taxon>Aves</taxon>
        <taxon>Neognathae</taxon>
        <taxon>Neoaves</taxon>
        <taxon>Telluraves</taxon>
        <taxon>Australaves</taxon>
        <taxon>Passeriformes</taxon>
        <taxon>Passerellidae</taxon>
        <taxon>Junco</taxon>
    </lineage>
</organism>
<reference evidence="2" key="1">
    <citation type="submission" date="2025-08" db="UniProtKB">
        <authorList>
            <consortium name="Ensembl"/>
        </authorList>
    </citation>
    <scope>IDENTIFICATION</scope>
</reference>
<dbReference type="AlphaFoldDB" id="A0A8C5NM68"/>
<reference evidence="2" key="2">
    <citation type="submission" date="2025-09" db="UniProtKB">
        <authorList>
            <consortium name="Ensembl"/>
        </authorList>
    </citation>
    <scope>IDENTIFICATION</scope>
</reference>
<sequence length="71" mass="8699">PESNIPREMFLKKIIKHHKPNIQCCLNIFMMLYFSFIYFYCNSFTSSCKIPEIHRYFMALHSFSKKNRKQE</sequence>
<dbReference type="Proteomes" id="UP000694408">
    <property type="component" value="Unplaced"/>
</dbReference>
<evidence type="ECO:0000313" key="2">
    <source>
        <dbReference type="Ensembl" id="ENSJHYP00000009809.1"/>
    </source>
</evidence>
<keyword evidence="3" id="KW-1185">Reference proteome</keyword>
<protein>
    <submittedName>
        <fullName evidence="2">Uncharacterized protein</fullName>
    </submittedName>
</protein>
<accession>A0A8C5NM68</accession>
<dbReference type="Ensembl" id="ENSJHYT00000011867.1">
    <property type="protein sequence ID" value="ENSJHYP00000009809.1"/>
    <property type="gene ID" value="ENSJHYG00000007721.1"/>
</dbReference>
<evidence type="ECO:0000313" key="3">
    <source>
        <dbReference type="Proteomes" id="UP000694408"/>
    </source>
</evidence>